<sequence length="100" mass="11031">MTDFLFSRPMSSPLGKNSHTLKTSVPDLLKDRVEDLARELGTGESEVIRDILLLYFEGVTMSEVKANHQAAVLKKKASPLARNWFSSGQKKAEEPEGVGV</sequence>
<evidence type="ECO:0000313" key="3">
    <source>
        <dbReference type="Proteomes" id="UP000278006"/>
    </source>
</evidence>
<feature type="region of interest" description="Disordered" evidence="1">
    <location>
        <begin position="1"/>
        <end position="21"/>
    </location>
</feature>
<comment type="caution">
    <text evidence="2">The sequence shown here is derived from an EMBL/GenBank/DDBJ whole genome shotgun (WGS) entry which is preliminary data.</text>
</comment>
<evidence type="ECO:0008006" key="4">
    <source>
        <dbReference type="Google" id="ProtNLM"/>
    </source>
</evidence>
<name>A0A3M6QZQ9_9BURK</name>
<proteinExistence type="predicted"/>
<dbReference type="Proteomes" id="UP000278006">
    <property type="component" value="Unassembled WGS sequence"/>
</dbReference>
<dbReference type="RefSeq" id="WP_122226642.1">
    <property type="nucleotide sequence ID" value="NZ_RDQO01000001.1"/>
</dbReference>
<dbReference type="CDD" id="cd21631">
    <property type="entry name" value="RHH_CopG_NikR-like"/>
    <property type="match status" value="1"/>
</dbReference>
<protein>
    <recommendedName>
        <fullName evidence="4">Ribbon-helix-helix protein, CopG family</fullName>
    </recommendedName>
</protein>
<dbReference type="EMBL" id="RDQO01000001">
    <property type="protein sequence ID" value="RMX08516.1"/>
    <property type="molecule type" value="Genomic_DNA"/>
</dbReference>
<organism evidence="2 3">
    <name type="scientific">Corticibacter populi</name>
    <dbReference type="NCBI Taxonomy" id="1550736"/>
    <lineage>
        <taxon>Bacteria</taxon>
        <taxon>Pseudomonadati</taxon>
        <taxon>Pseudomonadota</taxon>
        <taxon>Betaproteobacteria</taxon>
        <taxon>Burkholderiales</taxon>
        <taxon>Comamonadaceae</taxon>
        <taxon>Corticibacter</taxon>
    </lineage>
</organism>
<keyword evidence="3" id="KW-1185">Reference proteome</keyword>
<gene>
    <name evidence="2" type="ORF">D8I35_05420</name>
</gene>
<reference evidence="2 3" key="1">
    <citation type="submission" date="2018-10" db="EMBL/GenBank/DDBJ databases">
        <title>Draft genome of Cortibacter populi DSM10536.</title>
        <authorList>
            <person name="Bernier A.-M."/>
            <person name="Bernard K."/>
        </authorList>
    </citation>
    <scope>NUCLEOTIDE SEQUENCE [LARGE SCALE GENOMIC DNA]</scope>
    <source>
        <strain evidence="2 3">DSM 105136</strain>
    </source>
</reference>
<dbReference type="AlphaFoldDB" id="A0A3M6QZQ9"/>
<accession>A0A3M6QZQ9</accession>
<evidence type="ECO:0000256" key="1">
    <source>
        <dbReference type="SAM" id="MobiDB-lite"/>
    </source>
</evidence>
<evidence type="ECO:0000313" key="2">
    <source>
        <dbReference type="EMBL" id="RMX08516.1"/>
    </source>
</evidence>